<dbReference type="InterPro" id="IPR012379">
    <property type="entry name" value="LytTR_MHYE"/>
</dbReference>
<dbReference type="SMART" id="SM00850">
    <property type="entry name" value="LytTR"/>
    <property type="match status" value="1"/>
</dbReference>
<name>A0A918DHM7_9ALTE</name>
<protein>
    <recommendedName>
        <fullName evidence="3">HTH LytTR-type domain-containing protein</fullName>
    </recommendedName>
</protein>
<evidence type="ECO:0000313" key="4">
    <source>
        <dbReference type="EMBL" id="GGO67579.1"/>
    </source>
</evidence>
<feature type="domain" description="HTH LytTR-type" evidence="3">
    <location>
        <begin position="178"/>
        <end position="281"/>
    </location>
</feature>
<keyword evidence="2" id="KW-0812">Transmembrane</keyword>
<reference evidence="4" key="2">
    <citation type="submission" date="2020-09" db="EMBL/GenBank/DDBJ databases">
        <authorList>
            <person name="Sun Q."/>
            <person name="Zhou Y."/>
        </authorList>
    </citation>
    <scope>NUCLEOTIDE SEQUENCE</scope>
    <source>
        <strain evidence="4">CGMCC 1.7086</strain>
    </source>
</reference>
<evidence type="ECO:0000256" key="2">
    <source>
        <dbReference type="SAM" id="Phobius"/>
    </source>
</evidence>
<dbReference type="EMBL" id="BMLS01000002">
    <property type="protein sequence ID" value="GGO67579.1"/>
    <property type="molecule type" value="Genomic_DNA"/>
</dbReference>
<dbReference type="PANTHER" id="PTHR37299:SF1">
    <property type="entry name" value="STAGE 0 SPORULATION PROTEIN A HOMOLOG"/>
    <property type="match status" value="1"/>
</dbReference>
<dbReference type="InterPro" id="IPR007492">
    <property type="entry name" value="LytTR_DNA-bd_dom"/>
</dbReference>
<dbReference type="PANTHER" id="PTHR37299">
    <property type="entry name" value="TRANSCRIPTIONAL REGULATOR-RELATED"/>
    <property type="match status" value="1"/>
</dbReference>
<dbReference type="GO" id="GO:0003677">
    <property type="term" value="F:DNA binding"/>
    <property type="evidence" value="ECO:0007669"/>
    <property type="project" value="InterPro"/>
</dbReference>
<dbReference type="AlphaFoldDB" id="A0A918DHM7"/>
<gene>
    <name evidence="4" type="primary">rpfD</name>
    <name evidence="4" type="ORF">GCM10010982_14380</name>
</gene>
<reference evidence="4" key="1">
    <citation type="journal article" date="2014" name="Int. J. Syst. Evol. Microbiol.">
        <title>Complete genome sequence of Corynebacterium casei LMG S-19264T (=DSM 44701T), isolated from a smear-ripened cheese.</title>
        <authorList>
            <consortium name="US DOE Joint Genome Institute (JGI-PGF)"/>
            <person name="Walter F."/>
            <person name="Albersmeier A."/>
            <person name="Kalinowski J."/>
            <person name="Ruckert C."/>
        </authorList>
    </citation>
    <scope>NUCLEOTIDE SEQUENCE</scope>
    <source>
        <strain evidence="4">CGMCC 1.7086</strain>
    </source>
</reference>
<keyword evidence="2" id="KW-0472">Membrane</keyword>
<feature type="transmembrane region" description="Helical" evidence="2">
    <location>
        <begin position="56"/>
        <end position="75"/>
    </location>
</feature>
<comment type="caution">
    <text evidence="4">The sequence shown here is derived from an EMBL/GenBank/DDBJ whole genome shotgun (WGS) entry which is preliminary data.</text>
</comment>
<dbReference type="InterPro" id="IPR046947">
    <property type="entry name" value="LytR-like"/>
</dbReference>
<evidence type="ECO:0000313" key="5">
    <source>
        <dbReference type="Proteomes" id="UP000606935"/>
    </source>
</evidence>
<dbReference type="Proteomes" id="UP000606935">
    <property type="component" value="Unassembled WGS sequence"/>
</dbReference>
<sequence length="281" mass="32847">MSWFERFDRHPRLYVALLLGTYLFINNSINATSVWMEHSRGGTPHIALWEPFAWEYTSALAFFLIAPLLFAWFARVPPRLSSPGRQLLLHFLATIVFALLHVGLMVGFREVIYYFSGGNYQFAPWLREFFYEYRKDAWGYLFWFLMYQLYHFVYSRLKGEARPVDEQEDSHSQAPEHFLVRKLDREFLVKVADIDYLESSGNYVNLHSQGRIYPLRATLGELSERLQAKGFSRIHRSYAVNHNAVDSISYQSSGDGEIQLKSGHTLNLSRRYKDSFKAALS</sequence>
<organism evidence="4 5">
    <name type="scientific">Bowmanella pacifica</name>
    <dbReference type="NCBI Taxonomy" id="502051"/>
    <lineage>
        <taxon>Bacteria</taxon>
        <taxon>Pseudomonadati</taxon>
        <taxon>Pseudomonadota</taxon>
        <taxon>Gammaproteobacteria</taxon>
        <taxon>Alteromonadales</taxon>
        <taxon>Alteromonadaceae</taxon>
        <taxon>Bowmanella</taxon>
    </lineage>
</organism>
<dbReference type="PROSITE" id="PS50930">
    <property type="entry name" value="HTH_LYTTR"/>
    <property type="match status" value="1"/>
</dbReference>
<evidence type="ECO:0000256" key="1">
    <source>
        <dbReference type="ARBA" id="ARBA00023012"/>
    </source>
</evidence>
<feature type="transmembrane region" description="Helical" evidence="2">
    <location>
        <begin position="137"/>
        <end position="154"/>
    </location>
</feature>
<proteinExistence type="predicted"/>
<dbReference type="PIRSF" id="PIRSF031767">
    <property type="entry name" value="MHYE_LytTR"/>
    <property type="match status" value="1"/>
</dbReference>
<dbReference type="RefSeq" id="WP_188692432.1">
    <property type="nucleotide sequence ID" value="NZ_BMLS01000002.1"/>
</dbReference>
<feature type="transmembrane region" description="Helical" evidence="2">
    <location>
        <begin position="87"/>
        <end position="108"/>
    </location>
</feature>
<feature type="transmembrane region" description="Helical" evidence="2">
    <location>
        <begin position="12"/>
        <end position="36"/>
    </location>
</feature>
<keyword evidence="2" id="KW-1133">Transmembrane helix</keyword>
<accession>A0A918DHM7</accession>
<evidence type="ECO:0000259" key="3">
    <source>
        <dbReference type="PROSITE" id="PS50930"/>
    </source>
</evidence>
<dbReference type="Gene3D" id="2.40.50.1020">
    <property type="entry name" value="LytTr DNA-binding domain"/>
    <property type="match status" value="1"/>
</dbReference>
<keyword evidence="5" id="KW-1185">Reference proteome</keyword>
<dbReference type="Pfam" id="PF04397">
    <property type="entry name" value="LytTR"/>
    <property type="match status" value="1"/>
</dbReference>
<dbReference type="GO" id="GO:0000156">
    <property type="term" value="F:phosphorelay response regulator activity"/>
    <property type="evidence" value="ECO:0007669"/>
    <property type="project" value="InterPro"/>
</dbReference>
<keyword evidence="1" id="KW-0902">Two-component regulatory system</keyword>